<evidence type="ECO:0000256" key="5">
    <source>
        <dbReference type="ARBA" id="ARBA00022989"/>
    </source>
</evidence>
<keyword evidence="5 7" id="KW-1133">Transmembrane helix</keyword>
<keyword evidence="6 7" id="KW-0472">Membrane</keyword>
<gene>
    <name evidence="9" type="ORF">EYB53_019825</name>
</gene>
<evidence type="ECO:0000256" key="1">
    <source>
        <dbReference type="ARBA" id="ARBA00004651"/>
    </source>
</evidence>
<evidence type="ECO:0000256" key="6">
    <source>
        <dbReference type="ARBA" id="ARBA00023136"/>
    </source>
</evidence>
<protein>
    <submittedName>
        <fullName evidence="9">ABC transporter permease subunit</fullName>
    </submittedName>
</protein>
<dbReference type="Proteomes" id="UP001193081">
    <property type="component" value="Unassembled WGS sequence"/>
</dbReference>
<reference evidence="9 10" key="1">
    <citation type="submission" date="2021-03" db="EMBL/GenBank/DDBJ databases">
        <authorList>
            <person name="Grouzdev D.S."/>
        </authorList>
    </citation>
    <scope>NUCLEOTIDE SEQUENCE [LARGE SCALE GENOMIC DNA]</scope>
    <source>
        <strain evidence="9 10">M50-1</strain>
    </source>
</reference>
<dbReference type="EMBL" id="SIJK02000050">
    <property type="protein sequence ID" value="MBP1467976.1"/>
    <property type="molecule type" value="Genomic_DNA"/>
</dbReference>
<feature type="transmembrane region" description="Helical" evidence="7">
    <location>
        <begin position="182"/>
        <end position="212"/>
    </location>
</feature>
<dbReference type="InterPro" id="IPR035906">
    <property type="entry name" value="MetI-like_sf"/>
</dbReference>
<sequence length="270" mass="28721">MSNRALLRDLRATPRVSAWLFRLMRRYAAALALMVLLLSGLEWGLPAAGVPRYLLPTPSQVVASFGDPRGDLFGHARATASAALLGLTFGAAMGLLLAVAFVHARPVEDAFYPWVLLSQAVPAAALAPLLTIWLGNGLAPRAAMAALFAFFPVLVSAARGLRDLSPEQLALMRSWGAHRWQLLWHLRIPVALPAIFAGLKVAAALAVVGAIVSELAGSGRGLGFVVSVASYRLQTDRVFAAVVLAALISLTLHGAIALAERLIVFWRRPG</sequence>
<feature type="transmembrane region" description="Helical" evidence="7">
    <location>
        <begin position="142"/>
        <end position="161"/>
    </location>
</feature>
<dbReference type="RefSeq" id="WP_205712698.1">
    <property type="nucleotide sequence ID" value="NZ_SIJK02000050.1"/>
</dbReference>
<dbReference type="Gene3D" id="1.10.3720.10">
    <property type="entry name" value="MetI-like"/>
    <property type="match status" value="1"/>
</dbReference>
<dbReference type="PANTHER" id="PTHR30151:SF20">
    <property type="entry name" value="ABC TRANSPORTER PERMEASE PROTEIN HI_0355-RELATED"/>
    <property type="match status" value="1"/>
</dbReference>
<evidence type="ECO:0000313" key="10">
    <source>
        <dbReference type="Proteomes" id="UP001193081"/>
    </source>
</evidence>
<feature type="domain" description="ABC transmembrane type-1" evidence="8">
    <location>
        <begin position="76"/>
        <end position="256"/>
    </location>
</feature>
<evidence type="ECO:0000256" key="7">
    <source>
        <dbReference type="RuleBase" id="RU363032"/>
    </source>
</evidence>
<feature type="transmembrane region" description="Helical" evidence="7">
    <location>
        <begin position="82"/>
        <end position="102"/>
    </location>
</feature>
<evidence type="ECO:0000256" key="2">
    <source>
        <dbReference type="ARBA" id="ARBA00022448"/>
    </source>
</evidence>
<keyword evidence="3" id="KW-1003">Cell membrane</keyword>
<feature type="transmembrane region" description="Helical" evidence="7">
    <location>
        <begin position="114"/>
        <end position="136"/>
    </location>
</feature>
<accession>A0ABS4DEU9</accession>
<evidence type="ECO:0000256" key="3">
    <source>
        <dbReference type="ARBA" id="ARBA00022475"/>
    </source>
</evidence>
<dbReference type="SUPFAM" id="SSF161098">
    <property type="entry name" value="MetI-like"/>
    <property type="match status" value="1"/>
</dbReference>
<evidence type="ECO:0000256" key="4">
    <source>
        <dbReference type="ARBA" id="ARBA00022692"/>
    </source>
</evidence>
<comment type="caution">
    <text evidence="9">The sequence shown here is derived from an EMBL/GenBank/DDBJ whole genome shotgun (WGS) entry which is preliminary data.</text>
</comment>
<evidence type="ECO:0000259" key="8">
    <source>
        <dbReference type="PROSITE" id="PS50928"/>
    </source>
</evidence>
<dbReference type="InterPro" id="IPR000515">
    <property type="entry name" value="MetI-like"/>
</dbReference>
<evidence type="ECO:0000313" key="9">
    <source>
        <dbReference type="EMBL" id="MBP1467976.1"/>
    </source>
</evidence>
<dbReference type="PANTHER" id="PTHR30151">
    <property type="entry name" value="ALKANE SULFONATE ABC TRANSPORTER-RELATED, MEMBRANE SUBUNIT"/>
    <property type="match status" value="1"/>
</dbReference>
<feature type="transmembrane region" description="Helical" evidence="7">
    <location>
        <begin position="238"/>
        <end position="259"/>
    </location>
</feature>
<keyword evidence="2 7" id="KW-0813">Transport</keyword>
<keyword evidence="10" id="KW-1185">Reference proteome</keyword>
<comment type="subcellular location">
    <subcellularLocation>
        <location evidence="1 7">Cell membrane</location>
        <topology evidence="1 7">Multi-pass membrane protein</topology>
    </subcellularLocation>
</comment>
<dbReference type="Pfam" id="PF00528">
    <property type="entry name" value="BPD_transp_1"/>
    <property type="match status" value="1"/>
</dbReference>
<comment type="similarity">
    <text evidence="7">Belongs to the binding-protein-dependent transport system permease family.</text>
</comment>
<dbReference type="PROSITE" id="PS50928">
    <property type="entry name" value="ABC_TM1"/>
    <property type="match status" value="1"/>
</dbReference>
<proteinExistence type="inferred from homology"/>
<name>A0ABS4DEU9_9CHLR</name>
<organism evidence="9 10">
    <name type="scientific">Candidatus Chloroploca mongolica</name>
    <dbReference type="NCBI Taxonomy" id="2528176"/>
    <lineage>
        <taxon>Bacteria</taxon>
        <taxon>Bacillati</taxon>
        <taxon>Chloroflexota</taxon>
        <taxon>Chloroflexia</taxon>
        <taxon>Chloroflexales</taxon>
        <taxon>Chloroflexineae</taxon>
        <taxon>Oscillochloridaceae</taxon>
        <taxon>Candidatus Chloroploca</taxon>
    </lineage>
</organism>
<keyword evidence="4 7" id="KW-0812">Transmembrane</keyword>